<proteinExistence type="inferred from homology"/>
<comment type="similarity">
    <text evidence="2">Belongs to the NAD(P)-dependent epimerase/dehydratase family. Dihydroflavonol-4-reductase subfamily.</text>
</comment>
<gene>
    <name evidence="4" type="ORF">CLIB1423_02S02146</name>
</gene>
<dbReference type="FunFam" id="3.40.50.720:FF:000191">
    <property type="entry name" value="Methylglyoxal reductase (NADPH-dependent)"/>
    <property type="match status" value="1"/>
</dbReference>
<dbReference type="SUPFAM" id="SSF51735">
    <property type="entry name" value="NAD(P)-binding Rossmann-fold domains"/>
    <property type="match status" value="1"/>
</dbReference>
<keyword evidence="1" id="KW-0560">Oxidoreductase</keyword>
<evidence type="ECO:0000259" key="3">
    <source>
        <dbReference type="Pfam" id="PF01370"/>
    </source>
</evidence>
<dbReference type="Proteomes" id="UP000837801">
    <property type="component" value="Unassembled WGS sequence"/>
</dbReference>
<name>A0A9P0VVW1_9ASCO</name>
<dbReference type="InterPro" id="IPR001509">
    <property type="entry name" value="Epimerase_deHydtase"/>
</dbReference>
<dbReference type="CDD" id="cd05227">
    <property type="entry name" value="AR_SDR_e"/>
    <property type="match status" value="1"/>
</dbReference>
<dbReference type="Gene3D" id="3.40.50.720">
    <property type="entry name" value="NAD(P)-binding Rossmann-like Domain"/>
    <property type="match status" value="1"/>
</dbReference>
<dbReference type="PANTHER" id="PTHR10366">
    <property type="entry name" value="NAD DEPENDENT EPIMERASE/DEHYDRATASE"/>
    <property type="match status" value="1"/>
</dbReference>
<dbReference type="Pfam" id="PF01370">
    <property type="entry name" value="Epimerase"/>
    <property type="match status" value="1"/>
</dbReference>
<evidence type="ECO:0000256" key="1">
    <source>
        <dbReference type="ARBA" id="ARBA00023002"/>
    </source>
</evidence>
<keyword evidence="5" id="KW-1185">Reference proteome</keyword>
<comment type="caution">
    <text evidence="4">The sequence shown here is derived from an EMBL/GenBank/DDBJ whole genome shotgun (WGS) entry which is preliminary data.</text>
</comment>
<protein>
    <submittedName>
        <fullName evidence="4">NADPH-dependent methylglyoxal reductase Grp2p</fullName>
    </submittedName>
</protein>
<dbReference type="OrthoDB" id="2735536at2759"/>
<dbReference type="InterPro" id="IPR036291">
    <property type="entry name" value="NAD(P)-bd_dom_sf"/>
</dbReference>
<sequence>MAGSVFVSGATGFIAQHIVKQLIEEGYTVVGSVRSTEKGEALKKNVGDKFSYEIVKDIQEEGAFNEALKKHPEVTVVLHTASPFHFKATDPEKELLLPAVHGTKNALKAVAEFAPQVKTVVITSSYAAIAPADKEIDPTFTITEETWNNISWEDAKANAFSGYRGSKAFAEKAAWEFVKTEKPNFVLSIVNPVFVFGPQAFDSEIKAELNTSAEFINNILKQKPDEELAAFKGAFIDVRDVSKAHILAFEKPELAEQRLLLANGRFAAQDVADILNTKFKDVLGGKIPVGTPGSGPEVTSKLAKIDNSKTKKSLGFEFASLEKTVADTVQQILDVNGGI</sequence>
<evidence type="ECO:0000256" key="2">
    <source>
        <dbReference type="ARBA" id="ARBA00023445"/>
    </source>
</evidence>
<dbReference type="PANTHER" id="PTHR10366:SF564">
    <property type="entry name" value="STEROL-4-ALPHA-CARBOXYLATE 3-DEHYDROGENASE, DECARBOXYLATING"/>
    <property type="match status" value="1"/>
</dbReference>
<evidence type="ECO:0000313" key="5">
    <source>
        <dbReference type="Proteomes" id="UP000837801"/>
    </source>
</evidence>
<reference evidence="4" key="1">
    <citation type="submission" date="2022-03" db="EMBL/GenBank/DDBJ databases">
        <authorList>
            <person name="Legras J.-L."/>
            <person name="Devillers H."/>
            <person name="Grondin C."/>
        </authorList>
    </citation>
    <scope>NUCLEOTIDE SEQUENCE</scope>
    <source>
        <strain evidence="4">CLIB 1423</strain>
    </source>
</reference>
<dbReference type="GO" id="GO:0016616">
    <property type="term" value="F:oxidoreductase activity, acting on the CH-OH group of donors, NAD or NADP as acceptor"/>
    <property type="evidence" value="ECO:0007669"/>
    <property type="project" value="TreeGrafter"/>
</dbReference>
<organism evidence="4 5">
    <name type="scientific">[Candida] railenensis</name>
    <dbReference type="NCBI Taxonomy" id="45579"/>
    <lineage>
        <taxon>Eukaryota</taxon>
        <taxon>Fungi</taxon>
        <taxon>Dikarya</taxon>
        <taxon>Ascomycota</taxon>
        <taxon>Saccharomycotina</taxon>
        <taxon>Pichiomycetes</taxon>
        <taxon>Debaryomycetaceae</taxon>
        <taxon>Kurtzmaniella</taxon>
    </lineage>
</organism>
<accession>A0A9P0VVW1</accession>
<feature type="domain" description="NAD-dependent epimerase/dehydratase" evidence="3">
    <location>
        <begin position="5"/>
        <end position="254"/>
    </location>
</feature>
<dbReference type="AlphaFoldDB" id="A0A9P0VVW1"/>
<evidence type="ECO:0000313" key="4">
    <source>
        <dbReference type="EMBL" id="CAH2350656.1"/>
    </source>
</evidence>
<dbReference type="EMBL" id="CAKXYY010000002">
    <property type="protein sequence ID" value="CAH2350656.1"/>
    <property type="molecule type" value="Genomic_DNA"/>
</dbReference>
<dbReference type="InterPro" id="IPR050425">
    <property type="entry name" value="NAD(P)_dehydrat-like"/>
</dbReference>